<dbReference type="AlphaFoldDB" id="A0AA38R8P8"/>
<dbReference type="Proteomes" id="UP001174694">
    <property type="component" value="Unassembled WGS sequence"/>
</dbReference>
<organism evidence="1 2">
    <name type="scientific">Pleurostoma richardsiae</name>
    <dbReference type="NCBI Taxonomy" id="41990"/>
    <lineage>
        <taxon>Eukaryota</taxon>
        <taxon>Fungi</taxon>
        <taxon>Dikarya</taxon>
        <taxon>Ascomycota</taxon>
        <taxon>Pezizomycotina</taxon>
        <taxon>Sordariomycetes</taxon>
        <taxon>Sordariomycetidae</taxon>
        <taxon>Calosphaeriales</taxon>
        <taxon>Pleurostomataceae</taxon>
        <taxon>Pleurostoma</taxon>
    </lineage>
</organism>
<evidence type="ECO:0000313" key="2">
    <source>
        <dbReference type="Proteomes" id="UP001174694"/>
    </source>
</evidence>
<proteinExistence type="predicted"/>
<sequence>MTTNEDKPLREKYKEDFVKWTNAKDWPQLIQLNREFILDCRAGKDVATPYWVGRLYDETIPLIDALLRLHDLGLLTTGSQPQISSEIGEYNEGYYECKQIPFVDFMVPRGEAVLPLVEKLLEDKELICQVIELGPGLSRFWPGSYTERVEVTHYRIGQSKEQLPSAKWIVQTTFPKEPLALEDTSFDELPSTKEKYFFWCIIATRDDIDLLRRVEDHAIEAGLTMSKAEQAFESATSSHANGVDSSEDTE</sequence>
<protein>
    <submittedName>
        <fullName evidence="1">Uncharacterized protein</fullName>
    </submittedName>
</protein>
<gene>
    <name evidence="1" type="ORF">NKR23_g12519</name>
</gene>
<name>A0AA38R8P8_9PEZI</name>
<evidence type="ECO:0000313" key="1">
    <source>
        <dbReference type="EMBL" id="KAJ9129523.1"/>
    </source>
</evidence>
<reference evidence="1" key="1">
    <citation type="submission" date="2022-07" db="EMBL/GenBank/DDBJ databases">
        <title>Fungi with potential for degradation of polypropylene.</title>
        <authorList>
            <person name="Gostincar C."/>
        </authorList>
    </citation>
    <scope>NUCLEOTIDE SEQUENCE</scope>
    <source>
        <strain evidence="1">EXF-13308</strain>
    </source>
</reference>
<keyword evidence="2" id="KW-1185">Reference proteome</keyword>
<accession>A0AA38R8P8</accession>
<comment type="caution">
    <text evidence="1">The sequence shown here is derived from an EMBL/GenBank/DDBJ whole genome shotgun (WGS) entry which is preliminary data.</text>
</comment>
<dbReference type="EMBL" id="JANBVO010000176">
    <property type="protein sequence ID" value="KAJ9129523.1"/>
    <property type="molecule type" value="Genomic_DNA"/>
</dbReference>